<sequence length="343" mass="38165">MTQKQRRSWGWCATVLTGILVWVPSGPGALAQDAEVCLRLQAQLDRYGDEEIGAVPAYRYETEIQQQRQKIDKIRSDLYSLDCSAGSGSIIVFNNRTQSMCRRIAAALSREEAELDRLLQQQNRAAAPARGGSAARQRILAALRANDCPEDDGVRIRRSLDLEGDEDLVDLSDPYSRFRTICVRTCDGYYFPVSYAASPLQFDHDADRCAEMCPAAEVDLYFHRVPDQESEDMVSVIDQTPYRDLPTAFAYRTSGRSNDPQCTCQSPVPIEDAAIDQDSGRSIVIITPTQKPGKTEAEAKDAAEDTPAREIDPTRRVRVVGPKFLPDQSEAIDLRAPAQSESR</sequence>
<dbReference type="Proteomes" id="UP001148313">
    <property type="component" value="Unassembled WGS sequence"/>
</dbReference>
<evidence type="ECO:0000313" key="2">
    <source>
        <dbReference type="EMBL" id="MDA4844305.1"/>
    </source>
</evidence>
<dbReference type="EMBL" id="JAPJZH010000002">
    <property type="protein sequence ID" value="MDA4844305.1"/>
    <property type="molecule type" value="Genomic_DNA"/>
</dbReference>
<protein>
    <submittedName>
        <fullName evidence="2">DUF2865 domain-containing protein</fullName>
    </submittedName>
</protein>
<feature type="region of interest" description="Disordered" evidence="1">
    <location>
        <begin position="289"/>
        <end position="343"/>
    </location>
</feature>
<dbReference type="InterPro" id="IPR021293">
    <property type="entry name" value="DUF2865"/>
</dbReference>
<gene>
    <name evidence="2" type="ORF">OOZ53_03045</name>
</gene>
<evidence type="ECO:0000256" key="1">
    <source>
        <dbReference type="SAM" id="MobiDB-lite"/>
    </source>
</evidence>
<feature type="compositionally biased region" description="Basic and acidic residues" evidence="1">
    <location>
        <begin position="293"/>
        <end position="315"/>
    </location>
</feature>
<name>A0ABT4VJF3_9HYPH</name>
<dbReference type="RefSeq" id="WP_271087839.1">
    <property type="nucleotide sequence ID" value="NZ_JAPJZH010000002.1"/>
</dbReference>
<comment type="caution">
    <text evidence="2">The sequence shown here is derived from an EMBL/GenBank/DDBJ whole genome shotgun (WGS) entry which is preliminary data.</text>
</comment>
<accession>A0ABT4VJF3</accession>
<dbReference type="Pfam" id="PF11064">
    <property type="entry name" value="DUF2865"/>
    <property type="match status" value="1"/>
</dbReference>
<evidence type="ECO:0000313" key="3">
    <source>
        <dbReference type="Proteomes" id="UP001148313"/>
    </source>
</evidence>
<proteinExistence type="predicted"/>
<reference evidence="2" key="1">
    <citation type="submission" date="2022-11" db="EMBL/GenBank/DDBJ databases">
        <title>Hoeflea poritis sp. nov., isolated from scleractinian coral Porites lutea.</title>
        <authorList>
            <person name="Zhang G."/>
            <person name="Wei Q."/>
            <person name="Cai L."/>
        </authorList>
    </citation>
    <scope>NUCLEOTIDE SEQUENCE</scope>
    <source>
        <strain evidence="2">E7-10</strain>
    </source>
</reference>
<keyword evidence="3" id="KW-1185">Reference proteome</keyword>
<organism evidence="2 3">
    <name type="scientific">Hoeflea poritis</name>
    <dbReference type="NCBI Taxonomy" id="2993659"/>
    <lineage>
        <taxon>Bacteria</taxon>
        <taxon>Pseudomonadati</taxon>
        <taxon>Pseudomonadota</taxon>
        <taxon>Alphaproteobacteria</taxon>
        <taxon>Hyphomicrobiales</taxon>
        <taxon>Rhizobiaceae</taxon>
        <taxon>Hoeflea</taxon>
    </lineage>
</organism>